<gene>
    <name evidence="7" type="ORF">P5X88_00265</name>
</gene>
<reference evidence="7" key="1">
    <citation type="submission" date="2023-03" db="EMBL/GenBank/DDBJ databases">
        <title>Bacterial isolates from washroom surfaces on a university campus.</title>
        <authorList>
            <person name="Holman D.B."/>
            <person name="Gzyl K.E."/>
            <person name="Taheri A.E."/>
        </authorList>
    </citation>
    <scope>NUCLEOTIDE SEQUENCE</scope>
    <source>
        <strain evidence="7">RD03</strain>
    </source>
</reference>
<comment type="caution">
    <text evidence="7">The sequence shown here is derived from an EMBL/GenBank/DDBJ whole genome shotgun (WGS) entry which is preliminary data.</text>
</comment>
<comment type="subcellular location">
    <subcellularLocation>
        <location evidence="1">Membrane</location>
        <topology evidence="1">Multi-pass membrane protein</topology>
    </subcellularLocation>
</comment>
<keyword evidence="4 5" id="KW-0472">Membrane</keyword>
<proteinExistence type="predicted"/>
<feature type="transmembrane region" description="Helical" evidence="5">
    <location>
        <begin position="255"/>
        <end position="273"/>
    </location>
</feature>
<dbReference type="GO" id="GO:0016020">
    <property type="term" value="C:membrane"/>
    <property type="evidence" value="ECO:0007669"/>
    <property type="project" value="UniProtKB-SubCell"/>
</dbReference>
<evidence type="ECO:0000256" key="1">
    <source>
        <dbReference type="ARBA" id="ARBA00004141"/>
    </source>
</evidence>
<feature type="transmembrane region" description="Helical" evidence="5">
    <location>
        <begin position="392"/>
        <end position="408"/>
    </location>
</feature>
<evidence type="ECO:0000256" key="4">
    <source>
        <dbReference type="ARBA" id="ARBA00023136"/>
    </source>
</evidence>
<evidence type="ECO:0000313" key="7">
    <source>
        <dbReference type="EMBL" id="MDH5159351.1"/>
    </source>
</evidence>
<evidence type="ECO:0000313" key="8">
    <source>
        <dbReference type="Proteomes" id="UP001159179"/>
    </source>
</evidence>
<evidence type="ECO:0000259" key="6">
    <source>
        <dbReference type="Pfam" id="PF04932"/>
    </source>
</evidence>
<feature type="transmembrane region" description="Helical" evidence="5">
    <location>
        <begin position="153"/>
        <end position="172"/>
    </location>
</feature>
<evidence type="ECO:0000256" key="2">
    <source>
        <dbReference type="ARBA" id="ARBA00022692"/>
    </source>
</evidence>
<feature type="domain" description="O-antigen ligase-related" evidence="6">
    <location>
        <begin position="241"/>
        <end position="375"/>
    </location>
</feature>
<protein>
    <recommendedName>
        <fullName evidence="6">O-antigen ligase-related domain-containing protein</fullName>
    </recommendedName>
</protein>
<evidence type="ECO:0000256" key="5">
    <source>
        <dbReference type="SAM" id="Phobius"/>
    </source>
</evidence>
<accession>A0AAW6STK3</accession>
<organism evidence="7 8">
    <name type="scientific">Heyndrickxia oleronia</name>
    <dbReference type="NCBI Taxonomy" id="38875"/>
    <lineage>
        <taxon>Bacteria</taxon>
        <taxon>Bacillati</taxon>
        <taxon>Bacillota</taxon>
        <taxon>Bacilli</taxon>
        <taxon>Bacillales</taxon>
        <taxon>Bacillaceae</taxon>
        <taxon>Heyndrickxia</taxon>
    </lineage>
</organism>
<name>A0AAW6STK3_9BACI</name>
<feature type="transmembrane region" description="Helical" evidence="5">
    <location>
        <begin position="98"/>
        <end position="117"/>
    </location>
</feature>
<dbReference type="InterPro" id="IPR007016">
    <property type="entry name" value="O-antigen_ligase-rel_domated"/>
</dbReference>
<feature type="transmembrane region" description="Helical" evidence="5">
    <location>
        <begin position="211"/>
        <end position="228"/>
    </location>
</feature>
<evidence type="ECO:0000256" key="3">
    <source>
        <dbReference type="ARBA" id="ARBA00022989"/>
    </source>
</evidence>
<dbReference type="AlphaFoldDB" id="A0AAW6STK3"/>
<feature type="transmembrane region" description="Helical" evidence="5">
    <location>
        <begin position="123"/>
        <end position="141"/>
    </location>
</feature>
<feature type="transmembrane region" description="Helical" evidence="5">
    <location>
        <begin position="280"/>
        <end position="299"/>
    </location>
</feature>
<dbReference type="EMBL" id="JAROYP010000001">
    <property type="protein sequence ID" value="MDH5159351.1"/>
    <property type="molecule type" value="Genomic_DNA"/>
</dbReference>
<keyword evidence="3 5" id="KW-1133">Transmembrane helix</keyword>
<feature type="transmembrane region" description="Helical" evidence="5">
    <location>
        <begin position="20"/>
        <end position="37"/>
    </location>
</feature>
<sequence>MNEGLTVNSINESKKHVRKLVLFCLLICLGVFFRDLYGIPINKYIFLMISVFAFLLLNEGAIVAFIAFIIPFLPGLPANYIIGLAIPFLLFKQKHVRLNIYMFAAYAFLLLEMLHLFLPLSSLGDFFKFSSYIILLTLILLKKNNDYNYTVILLSYCFGVISAFTSILIHSLQYMPLYLVFEKGIRIGNIASVNQQFDPTIITLTMDQNTLGYFCAIGIAVLLILQYAKRLKLTIGIPLTIITFIYGSLTLSRTFIVISFLVFFYYFIINLRMNSTSIKAVFSLLFAVILMIVTIHSYFPSTLELIITRFQESDLTNGRGQIFEQYNHFIFSSLKNFLFGIGIQNMNIKANLFNVPHNGLQQIFVAGGVVGLFLLSLWLIGMYCLHAPNSKRQLPVFLLPLITMFAYIQGLQFLYPYFIMLPLIVVFSALRLSD</sequence>
<dbReference type="Proteomes" id="UP001159179">
    <property type="component" value="Unassembled WGS sequence"/>
</dbReference>
<keyword evidence="2 5" id="KW-0812">Transmembrane</keyword>
<feature type="transmembrane region" description="Helical" evidence="5">
    <location>
        <begin position="363"/>
        <end position="385"/>
    </location>
</feature>
<dbReference type="Pfam" id="PF04932">
    <property type="entry name" value="Wzy_C"/>
    <property type="match status" value="1"/>
</dbReference>
<dbReference type="RefSeq" id="WP_071975910.1">
    <property type="nucleotide sequence ID" value="NZ_JAMATW010000001.1"/>
</dbReference>
<feature type="transmembrane region" description="Helical" evidence="5">
    <location>
        <begin position="233"/>
        <end position="249"/>
    </location>
</feature>